<dbReference type="GO" id="GO:0043138">
    <property type="term" value="F:3'-5' DNA helicase activity"/>
    <property type="evidence" value="ECO:0007669"/>
    <property type="project" value="UniProtKB-EC"/>
</dbReference>
<dbReference type="NCBIfam" id="TIGR00614">
    <property type="entry name" value="recQ_fam"/>
    <property type="match status" value="1"/>
</dbReference>
<evidence type="ECO:0000313" key="17">
    <source>
        <dbReference type="Proteomes" id="UP000437709"/>
    </source>
</evidence>
<evidence type="ECO:0000256" key="7">
    <source>
        <dbReference type="ARBA" id="ARBA00023125"/>
    </source>
</evidence>
<dbReference type="InterPro" id="IPR004589">
    <property type="entry name" value="DNA_helicase_ATP-dep_RecQ"/>
</dbReference>
<keyword evidence="2" id="KW-0479">Metal-binding</keyword>
<feature type="domain" description="Helicase ATP-binding" evidence="14">
    <location>
        <begin position="32"/>
        <end position="201"/>
    </location>
</feature>
<dbReference type="SMART" id="SM00487">
    <property type="entry name" value="DEXDc"/>
    <property type="match status" value="1"/>
</dbReference>
<feature type="region of interest" description="Disordered" evidence="13">
    <location>
        <begin position="483"/>
        <end position="528"/>
    </location>
</feature>
<protein>
    <recommendedName>
        <fullName evidence="11">ATP-dependent DNA helicase RecQ</fullName>
        <ecNumber evidence="10">5.6.2.4</ecNumber>
    </recommendedName>
    <alternativeName>
        <fullName evidence="12">DNA 3'-5' helicase RecQ</fullName>
    </alternativeName>
</protein>
<proteinExistence type="inferred from homology"/>
<dbReference type="GO" id="GO:0046872">
    <property type="term" value="F:metal ion binding"/>
    <property type="evidence" value="ECO:0007669"/>
    <property type="project" value="UniProtKB-KW"/>
</dbReference>
<keyword evidence="3" id="KW-0547">Nucleotide-binding</keyword>
<evidence type="ECO:0000259" key="14">
    <source>
        <dbReference type="PROSITE" id="PS51192"/>
    </source>
</evidence>
<dbReference type="GO" id="GO:0030894">
    <property type="term" value="C:replisome"/>
    <property type="evidence" value="ECO:0007669"/>
    <property type="project" value="TreeGrafter"/>
</dbReference>
<keyword evidence="7" id="KW-0238">DNA-binding</keyword>
<dbReference type="Proteomes" id="UP000437709">
    <property type="component" value="Unassembled WGS sequence"/>
</dbReference>
<dbReference type="InterPro" id="IPR032284">
    <property type="entry name" value="RecQ_Zn-bd"/>
</dbReference>
<dbReference type="InterPro" id="IPR027417">
    <property type="entry name" value="P-loop_NTPase"/>
</dbReference>
<dbReference type="PANTHER" id="PTHR13710">
    <property type="entry name" value="DNA HELICASE RECQ FAMILY MEMBER"/>
    <property type="match status" value="1"/>
</dbReference>
<dbReference type="GO" id="GO:0006310">
    <property type="term" value="P:DNA recombination"/>
    <property type="evidence" value="ECO:0007669"/>
    <property type="project" value="InterPro"/>
</dbReference>
<dbReference type="Pfam" id="PF00270">
    <property type="entry name" value="DEAD"/>
    <property type="match status" value="1"/>
</dbReference>
<dbReference type="PROSITE" id="PS00690">
    <property type="entry name" value="DEAH_ATP_HELICASE"/>
    <property type="match status" value="1"/>
</dbReference>
<evidence type="ECO:0000256" key="1">
    <source>
        <dbReference type="ARBA" id="ARBA00005446"/>
    </source>
</evidence>
<evidence type="ECO:0000256" key="9">
    <source>
        <dbReference type="ARBA" id="ARBA00034617"/>
    </source>
</evidence>
<dbReference type="CDD" id="cd17920">
    <property type="entry name" value="DEXHc_RecQ"/>
    <property type="match status" value="1"/>
</dbReference>
<dbReference type="EMBL" id="WHPC01000012">
    <property type="protein sequence ID" value="MPV36486.1"/>
    <property type="molecule type" value="Genomic_DNA"/>
</dbReference>
<dbReference type="GO" id="GO:0005737">
    <property type="term" value="C:cytoplasm"/>
    <property type="evidence" value="ECO:0007669"/>
    <property type="project" value="TreeGrafter"/>
</dbReference>
<dbReference type="InterPro" id="IPR002464">
    <property type="entry name" value="DNA/RNA_helicase_DEAH_CS"/>
</dbReference>
<sequence length="579" mass="61877">MSPEVSGADRVRSVAREMFGWPELRPGQGEALDALLHGRDVLAVMPTGYGKSAIYQIAGVLLDGPTVVVSPLISLQADQVAGIEASDAPEAVTLNSAQDDAENAASWRAVSRGGAEFFFLSPEQLAKEDVVTRLRELEPSLLVVDEAHCISSWGHDFRPDYLALGSVVDQLGRPAVVALTATAATPVQSEIVDRLGLRDPLVLTRGFDRPELMLTVTRHTDGDAKRRAVLEEVASLAGPGLVYVATRADTGRYAEALGADGRAVAAYHGGLAARTREEVHHAFLDGEVDVVVATSAFGMGIDKPDVRFVVHVDAPDSLDSYYQEIGRAGRDGGQARAVLHYRPEDLGVRRFFATRSVDDEALRAVLTAVRRSDGPAPLGTLREATGRSARKVTSAVNLLQEVGAARRTRRGVVVEGDDTPKRVVESATELVESRERINRSRIEMVRGYAETRGCRRQFLLGYFGEPHDGACGACDVCLGQVPTAAGSAHSPSEPSAVGSAPSPSEPTAVGEVAGALTGGGMADDGDDEFPLQAPVVHAEWGAGTVMRHEDDRITIFFEQEGYKTLSRGLIAEHDLLRPR</sequence>
<evidence type="ECO:0000256" key="8">
    <source>
        <dbReference type="ARBA" id="ARBA00023235"/>
    </source>
</evidence>
<keyword evidence="17" id="KW-1185">Reference proteome</keyword>
<dbReference type="EC" id="5.6.2.4" evidence="10"/>
<evidence type="ECO:0000256" key="3">
    <source>
        <dbReference type="ARBA" id="ARBA00022741"/>
    </source>
</evidence>
<dbReference type="Gene3D" id="3.40.50.300">
    <property type="entry name" value="P-loop containing nucleotide triphosphate hydrolases"/>
    <property type="match status" value="2"/>
</dbReference>
<keyword evidence="5 16" id="KW-0347">Helicase</keyword>
<reference evidence="16 17" key="1">
    <citation type="submission" date="2019-10" db="EMBL/GenBank/DDBJ databases">
        <title>Georgenia wutianyii sp. nov. and Georgenia yuyongxinii sp. nov. isolated from plateau pika (Ochotona curzoniae) in the Qinghai-Tibet plateau of China.</title>
        <authorList>
            <person name="Tian Z."/>
        </authorList>
    </citation>
    <scope>NUCLEOTIDE SEQUENCE [LARGE SCALE GENOMIC DNA]</scope>
    <source>
        <strain evidence="16 17">JCM 19765</strain>
    </source>
</reference>
<keyword evidence="6" id="KW-0067">ATP-binding</keyword>
<evidence type="ECO:0000256" key="6">
    <source>
        <dbReference type="ARBA" id="ARBA00022840"/>
    </source>
</evidence>
<dbReference type="AlphaFoldDB" id="A0A6N7EJW3"/>
<organism evidence="16 17">
    <name type="scientific">Georgenia subflava</name>
    <dbReference type="NCBI Taxonomy" id="1622177"/>
    <lineage>
        <taxon>Bacteria</taxon>
        <taxon>Bacillati</taxon>
        <taxon>Actinomycetota</taxon>
        <taxon>Actinomycetes</taxon>
        <taxon>Micrococcales</taxon>
        <taxon>Bogoriellaceae</taxon>
        <taxon>Georgenia</taxon>
    </lineage>
</organism>
<evidence type="ECO:0000256" key="5">
    <source>
        <dbReference type="ARBA" id="ARBA00022806"/>
    </source>
</evidence>
<gene>
    <name evidence="16" type="ORF">GB881_05365</name>
</gene>
<dbReference type="GO" id="GO:0009378">
    <property type="term" value="F:four-way junction helicase activity"/>
    <property type="evidence" value="ECO:0007669"/>
    <property type="project" value="TreeGrafter"/>
</dbReference>
<evidence type="ECO:0000256" key="12">
    <source>
        <dbReference type="ARBA" id="ARBA00044550"/>
    </source>
</evidence>
<feature type="domain" description="Helicase C-terminal" evidence="15">
    <location>
        <begin position="229"/>
        <end position="373"/>
    </location>
</feature>
<dbReference type="PROSITE" id="PS51194">
    <property type="entry name" value="HELICASE_CTER"/>
    <property type="match status" value="1"/>
</dbReference>
<evidence type="ECO:0000256" key="13">
    <source>
        <dbReference type="SAM" id="MobiDB-lite"/>
    </source>
</evidence>
<name>A0A6N7EJW3_9MICO</name>
<dbReference type="GO" id="GO:0016787">
    <property type="term" value="F:hydrolase activity"/>
    <property type="evidence" value="ECO:0007669"/>
    <property type="project" value="UniProtKB-KW"/>
</dbReference>
<accession>A0A6N7EJW3</accession>
<dbReference type="GO" id="GO:0005524">
    <property type="term" value="F:ATP binding"/>
    <property type="evidence" value="ECO:0007669"/>
    <property type="project" value="UniProtKB-KW"/>
</dbReference>
<comment type="caution">
    <text evidence="16">The sequence shown here is derived from an EMBL/GenBank/DDBJ whole genome shotgun (WGS) entry which is preliminary data.</text>
</comment>
<dbReference type="Pfam" id="PF16124">
    <property type="entry name" value="RecQ_Zn_bind"/>
    <property type="match status" value="1"/>
</dbReference>
<keyword evidence="8" id="KW-0413">Isomerase</keyword>
<dbReference type="InterPro" id="IPR001650">
    <property type="entry name" value="Helicase_C-like"/>
</dbReference>
<dbReference type="SMART" id="SM00490">
    <property type="entry name" value="HELICc"/>
    <property type="match status" value="1"/>
</dbReference>
<comment type="catalytic activity">
    <reaction evidence="9">
        <text>Couples ATP hydrolysis with the unwinding of duplex DNA by translocating in the 3'-5' direction.</text>
        <dbReference type="EC" id="5.6.2.4"/>
    </reaction>
</comment>
<evidence type="ECO:0000256" key="2">
    <source>
        <dbReference type="ARBA" id="ARBA00022723"/>
    </source>
</evidence>
<evidence type="ECO:0000256" key="4">
    <source>
        <dbReference type="ARBA" id="ARBA00022801"/>
    </source>
</evidence>
<dbReference type="GO" id="GO:0006281">
    <property type="term" value="P:DNA repair"/>
    <property type="evidence" value="ECO:0007669"/>
    <property type="project" value="TreeGrafter"/>
</dbReference>
<evidence type="ECO:0000313" key="16">
    <source>
        <dbReference type="EMBL" id="MPV36486.1"/>
    </source>
</evidence>
<evidence type="ECO:0000256" key="10">
    <source>
        <dbReference type="ARBA" id="ARBA00034808"/>
    </source>
</evidence>
<dbReference type="GO" id="GO:0003677">
    <property type="term" value="F:DNA binding"/>
    <property type="evidence" value="ECO:0007669"/>
    <property type="project" value="UniProtKB-KW"/>
</dbReference>
<keyword evidence="4 16" id="KW-0378">Hydrolase</keyword>
<dbReference type="Gene3D" id="1.10.10.10">
    <property type="entry name" value="Winged helix-like DNA-binding domain superfamily/Winged helix DNA-binding domain"/>
    <property type="match status" value="1"/>
</dbReference>
<evidence type="ECO:0000256" key="11">
    <source>
        <dbReference type="ARBA" id="ARBA00044535"/>
    </source>
</evidence>
<dbReference type="InterPro" id="IPR014001">
    <property type="entry name" value="Helicase_ATP-bd"/>
</dbReference>
<dbReference type="PROSITE" id="PS51192">
    <property type="entry name" value="HELICASE_ATP_BIND_1"/>
    <property type="match status" value="1"/>
</dbReference>
<dbReference type="RefSeq" id="WP_152193338.1">
    <property type="nucleotide sequence ID" value="NZ_VUKD01000001.1"/>
</dbReference>
<dbReference type="Pfam" id="PF00271">
    <property type="entry name" value="Helicase_C"/>
    <property type="match status" value="1"/>
</dbReference>
<dbReference type="PANTHER" id="PTHR13710:SF105">
    <property type="entry name" value="ATP-DEPENDENT DNA HELICASE Q1"/>
    <property type="match status" value="1"/>
</dbReference>
<dbReference type="OrthoDB" id="9760034at2"/>
<dbReference type="InterPro" id="IPR011545">
    <property type="entry name" value="DEAD/DEAH_box_helicase_dom"/>
</dbReference>
<comment type="similarity">
    <text evidence="1">Belongs to the helicase family. RecQ subfamily.</text>
</comment>
<dbReference type="GO" id="GO:0043590">
    <property type="term" value="C:bacterial nucleoid"/>
    <property type="evidence" value="ECO:0007669"/>
    <property type="project" value="TreeGrafter"/>
</dbReference>
<dbReference type="SUPFAM" id="SSF52540">
    <property type="entry name" value="P-loop containing nucleoside triphosphate hydrolases"/>
    <property type="match status" value="1"/>
</dbReference>
<evidence type="ECO:0000259" key="15">
    <source>
        <dbReference type="PROSITE" id="PS51194"/>
    </source>
</evidence>
<dbReference type="InterPro" id="IPR036388">
    <property type="entry name" value="WH-like_DNA-bd_sf"/>
</dbReference>